<sequence>MELRKVMEVADALCPNPYTMEEKLRWCDEVSAGIRREIKKIYDTIETTVTQPGELTLPEDISFEDIEVAYLDGKPMDKVDFRSFAQGELWKQQQTPVHLKLVFLTRHQPVRCIKLTGTFDVGENFIKMDQPPFYPGDCIEWVEMEDLAAEPDWTQANRCYVIDLVYDGLMVEDGAFSPQTGAKLAMRRVIDDLTEIDELPYDNMYVEYLLAKMALYQHDYTGYSAHMTQYNTLYEGLRRDYKNRSPLNEVSRFHKYWQD</sequence>
<organism evidence="1 2">
    <name type="scientific">Ructibacterium gallinarum</name>
    <dbReference type="NCBI Taxonomy" id="2779355"/>
    <lineage>
        <taxon>Bacteria</taxon>
        <taxon>Bacillati</taxon>
        <taxon>Bacillota</taxon>
        <taxon>Clostridia</taxon>
        <taxon>Eubacteriales</taxon>
        <taxon>Oscillospiraceae</taxon>
        <taxon>Ructibacterium</taxon>
    </lineage>
</organism>
<keyword evidence="2" id="KW-1185">Reference proteome</keyword>
<proteinExistence type="predicted"/>
<name>A0A9D5LXS1_9FIRM</name>
<evidence type="ECO:0000313" key="1">
    <source>
        <dbReference type="EMBL" id="MBE5039886.1"/>
    </source>
</evidence>
<evidence type="ECO:0000313" key="2">
    <source>
        <dbReference type="Proteomes" id="UP000806542"/>
    </source>
</evidence>
<reference evidence="1" key="1">
    <citation type="submission" date="2020-10" db="EMBL/GenBank/DDBJ databases">
        <title>ChiBAC.</title>
        <authorList>
            <person name="Zenner C."/>
            <person name="Hitch T.C.A."/>
            <person name="Clavel T."/>
        </authorList>
    </citation>
    <scope>NUCLEOTIDE SEQUENCE</scope>
    <source>
        <strain evidence="1">DSM 107454</strain>
    </source>
</reference>
<gene>
    <name evidence="1" type="ORF">INF28_05335</name>
</gene>
<accession>A0A9D5LXS1</accession>
<dbReference type="Proteomes" id="UP000806542">
    <property type="component" value="Unassembled WGS sequence"/>
</dbReference>
<dbReference type="EMBL" id="JADCKB010000008">
    <property type="protein sequence ID" value="MBE5039886.1"/>
    <property type="molecule type" value="Genomic_DNA"/>
</dbReference>
<dbReference type="RefSeq" id="WP_226392435.1">
    <property type="nucleotide sequence ID" value="NZ_JADCKB010000008.1"/>
</dbReference>
<dbReference type="AlphaFoldDB" id="A0A9D5LXS1"/>
<protein>
    <submittedName>
        <fullName evidence="1">Uncharacterized protein</fullName>
    </submittedName>
</protein>
<comment type="caution">
    <text evidence="1">The sequence shown here is derived from an EMBL/GenBank/DDBJ whole genome shotgun (WGS) entry which is preliminary data.</text>
</comment>